<dbReference type="Proteomes" id="UP001203687">
    <property type="component" value="Unassembled WGS sequence"/>
</dbReference>
<dbReference type="InterPro" id="IPR011250">
    <property type="entry name" value="OMP/PagP_B-barrel"/>
</dbReference>
<evidence type="ECO:0000313" key="2">
    <source>
        <dbReference type="Proteomes" id="UP001203687"/>
    </source>
</evidence>
<dbReference type="SUPFAM" id="SSF56925">
    <property type="entry name" value="OMPA-like"/>
    <property type="match status" value="1"/>
</dbReference>
<evidence type="ECO:0008006" key="3">
    <source>
        <dbReference type="Google" id="ProtNLM"/>
    </source>
</evidence>
<dbReference type="RefSeq" id="WP_248413431.1">
    <property type="nucleotide sequence ID" value="NZ_JALPQF010000013.1"/>
</dbReference>
<dbReference type="Gene3D" id="2.40.160.20">
    <property type="match status" value="1"/>
</dbReference>
<keyword evidence="2" id="KW-1185">Reference proteome</keyword>
<organism evidence="1 2">
    <name type="scientific">Psychroserpens algicola</name>
    <dbReference type="NCBI Taxonomy" id="1719034"/>
    <lineage>
        <taxon>Bacteria</taxon>
        <taxon>Pseudomonadati</taxon>
        <taxon>Bacteroidota</taxon>
        <taxon>Flavobacteriia</taxon>
        <taxon>Flavobacteriales</taxon>
        <taxon>Flavobacteriaceae</taxon>
        <taxon>Psychroserpens</taxon>
    </lineage>
</organism>
<comment type="caution">
    <text evidence="1">The sequence shown here is derived from an EMBL/GenBank/DDBJ whole genome shotgun (WGS) entry which is preliminary data.</text>
</comment>
<evidence type="ECO:0000313" key="1">
    <source>
        <dbReference type="EMBL" id="MCK8481551.1"/>
    </source>
</evidence>
<dbReference type="EMBL" id="JALPQF010000013">
    <property type="protein sequence ID" value="MCK8481551.1"/>
    <property type="molecule type" value="Genomic_DNA"/>
</dbReference>
<protein>
    <recommendedName>
        <fullName evidence="3">Curli production assembly/transport component CsgG</fullName>
    </recommendedName>
</protein>
<accession>A0ABT0HAZ7</accession>
<sequence>MIVFLFLSVNSFSQGLMEIGEKPPEDSLSVTTLRSKNAISISVGSALLNGDFNDSDFENFLELQLKRFIAPKFAISGNIKKFDIKNYDFEEQGFLSGDLNVEWLILSNDKFSPFIFIGPGILLSNDFNDKNYKVQGGFGLEHLITNNFAVYGALEANYIYDEQKGSMLLQEADQLYFNGSIGILFYFGSRNYSKAVKSKKKLSKNEPSIIKSNTIGYY</sequence>
<proteinExistence type="predicted"/>
<name>A0ABT0HAZ7_9FLAO</name>
<reference evidence="1" key="1">
    <citation type="submission" date="2022-04" db="EMBL/GenBank/DDBJ databases">
        <authorList>
            <person name="Ren T."/>
        </authorList>
    </citation>
    <scope>NUCLEOTIDE SEQUENCE</scope>
    <source>
        <strain evidence="1">F63249</strain>
    </source>
</reference>
<gene>
    <name evidence="1" type="ORF">MUY34_13050</name>
</gene>